<evidence type="ECO:0000313" key="6">
    <source>
        <dbReference type="Proteomes" id="UP001141806"/>
    </source>
</evidence>
<evidence type="ECO:0000256" key="1">
    <source>
        <dbReference type="ARBA" id="ARBA00005636"/>
    </source>
</evidence>
<dbReference type="Gene3D" id="4.10.950.10">
    <property type="entry name" value="Ribosomal protein L2, domain 3"/>
    <property type="match status" value="1"/>
</dbReference>
<accession>A0A9Q0KKR1</accession>
<dbReference type="InterPro" id="IPR014726">
    <property type="entry name" value="Ribosomal_uL2_dom3"/>
</dbReference>
<dbReference type="InterPro" id="IPR002171">
    <property type="entry name" value="Ribosomal_uL2"/>
</dbReference>
<keyword evidence="3" id="KW-0687">Ribonucleoprotein</keyword>
<dbReference type="Proteomes" id="UP001141806">
    <property type="component" value="Unassembled WGS sequence"/>
</dbReference>
<evidence type="ECO:0000313" key="5">
    <source>
        <dbReference type="EMBL" id="KAJ4972311.1"/>
    </source>
</evidence>
<evidence type="ECO:0000256" key="3">
    <source>
        <dbReference type="ARBA" id="ARBA00023274"/>
    </source>
</evidence>
<reference evidence="5" key="1">
    <citation type="journal article" date="2023" name="Plant J.">
        <title>The genome of the king protea, Protea cynaroides.</title>
        <authorList>
            <person name="Chang J."/>
            <person name="Duong T.A."/>
            <person name="Schoeman C."/>
            <person name="Ma X."/>
            <person name="Roodt D."/>
            <person name="Barker N."/>
            <person name="Li Z."/>
            <person name="Van de Peer Y."/>
            <person name="Mizrachi E."/>
        </authorList>
    </citation>
    <scope>NUCLEOTIDE SEQUENCE</scope>
    <source>
        <tissue evidence="5">Young leaves</tissue>
    </source>
</reference>
<dbReference type="GO" id="GO:0002181">
    <property type="term" value="P:cytoplasmic translation"/>
    <property type="evidence" value="ECO:0007669"/>
    <property type="project" value="TreeGrafter"/>
</dbReference>
<gene>
    <name evidence="5" type="ORF">NE237_005410</name>
</gene>
<dbReference type="SUPFAM" id="SSF50104">
    <property type="entry name" value="Translation proteins SH3-like domain"/>
    <property type="match status" value="1"/>
</dbReference>
<dbReference type="GO" id="GO:0003723">
    <property type="term" value="F:RNA binding"/>
    <property type="evidence" value="ECO:0007669"/>
    <property type="project" value="TreeGrafter"/>
</dbReference>
<dbReference type="GO" id="GO:0022625">
    <property type="term" value="C:cytosolic large ribosomal subunit"/>
    <property type="evidence" value="ECO:0007669"/>
    <property type="project" value="TreeGrafter"/>
</dbReference>
<proteinExistence type="inferred from homology"/>
<dbReference type="OrthoDB" id="1891975at2759"/>
<feature type="region of interest" description="Disordered" evidence="4">
    <location>
        <begin position="1"/>
        <end position="43"/>
    </location>
</feature>
<protein>
    <submittedName>
        <fullName evidence="5">Uncharacterized protein</fullName>
    </submittedName>
</protein>
<dbReference type="InterPro" id="IPR008991">
    <property type="entry name" value="Translation_prot_SH3-like_sf"/>
</dbReference>
<comment type="caution">
    <text evidence="5">The sequence shown here is derived from an EMBL/GenBank/DDBJ whole genome shotgun (WGS) entry which is preliminary data.</text>
</comment>
<dbReference type="PANTHER" id="PTHR13691:SF16">
    <property type="entry name" value="LARGE RIBOSOMAL SUBUNIT PROTEIN UL2"/>
    <property type="match status" value="1"/>
</dbReference>
<keyword evidence="2" id="KW-0689">Ribosomal protein</keyword>
<evidence type="ECO:0000256" key="2">
    <source>
        <dbReference type="ARBA" id="ARBA00022980"/>
    </source>
</evidence>
<keyword evidence="6" id="KW-1185">Reference proteome</keyword>
<sequence>MTDKVLDGNADCDNSVEHPHGGGNHQHIGHASTARRDAPPGQKVGLIAVRRTGRLRGQAAATVAKADNSIFKFSSMNETLLILRLQHKNLLKLLCCCIGRTGKL</sequence>
<name>A0A9Q0KKR1_9MAGN</name>
<evidence type="ECO:0000256" key="4">
    <source>
        <dbReference type="SAM" id="MobiDB-lite"/>
    </source>
</evidence>
<dbReference type="GO" id="GO:0003735">
    <property type="term" value="F:structural constituent of ribosome"/>
    <property type="evidence" value="ECO:0007669"/>
    <property type="project" value="InterPro"/>
</dbReference>
<organism evidence="5 6">
    <name type="scientific">Protea cynaroides</name>
    <dbReference type="NCBI Taxonomy" id="273540"/>
    <lineage>
        <taxon>Eukaryota</taxon>
        <taxon>Viridiplantae</taxon>
        <taxon>Streptophyta</taxon>
        <taxon>Embryophyta</taxon>
        <taxon>Tracheophyta</taxon>
        <taxon>Spermatophyta</taxon>
        <taxon>Magnoliopsida</taxon>
        <taxon>Proteales</taxon>
        <taxon>Proteaceae</taxon>
        <taxon>Protea</taxon>
    </lineage>
</organism>
<comment type="similarity">
    <text evidence="1">Belongs to the universal ribosomal protein uL2 family.</text>
</comment>
<dbReference type="AlphaFoldDB" id="A0A9Q0KKR1"/>
<dbReference type="EMBL" id="JAMYWD010000005">
    <property type="protein sequence ID" value="KAJ4972311.1"/>
    <property type="molecule type" value="Genomic_DNA"/>
</dbReference>
<dbReference type="PANTHER" id="PTHR13691">
    <property type="entry name" value="RIBOSOMAL PROTEIN L2"/>
    <property type="match status" value="1"/>
</dbReference>